<dbReference type="SMART" id="SM00762">
    <property type="entry name" value="Cog4"/>
    <property type="match status" value="1"/>
</dbReference>
<comment type="similarity">
    <text evidence="2">Belongs to the COG4 family.</text>
</comment>
<sequence>MAAPSGSSATSNMSIQSIDNLTNLDDIKKAYEQLCLDEAAVTDEVNALFEQQGYLETKMSSLHKMLPNLQLVQTDSQQLSNMISFTSTLAENVSGKVRQLDLAKSHVTLCMQRVEDICDLKFCTEGVQNALKEEDYETAAGHVHKFLSLDENVLRMSADVSEGNTLDTSFKLLHEAESKLKSIVNNRFDAAVHAGDSGSVTRYFKIFPLLGLHEEGLKKFSKYLCAQIGETAAKNLDAAISSGVTGPRANVVFADTITMLYESIARLVEVHQPLVETYYGPGRMFSLMKYIQSACDREARKIIEEFKSARQYQAKVQSIEQSFMLNKSSTTERIEPKQLDVLLVEMTLLNSRTELFLRFVRRRITADMEVSTESEENQKSKLEDVEKFMSSTELSRLLQELLGAYIMMEEYFMREMLTKAVNMDTAEPGSQTSSMVDDTFFIVKKCVRRAMSSSSIDGVCAMLNHTCTLLEQDYREVLYGRLRAGFPSGFDFQQAYNLVQTSFQQGKLQGQDNEKQKSLFLTSLNNAEVSSEFIQTLKKSLEEEASRLYAGSTEHVLAKLESCLSDLGLVSNKFNDVLDFGFSQLSSNAVKPQVKPWVDSFLSTSHMLTEDDFSNFEANDPWVQTFIVNLDSLLSAFKASLTGSNYDRLVSELTNEVTAQLEKDVKKTTFNRLGGLQFDKDLRSLVGYLTSVTTWTIRDKFARLTQMATILNLERVSEILDYWGANSGPLTWRLTPNEVRQVLALRNDFRNEDIRRLKL</sequence>
<proteinExistence type="inferred from homology"/>
<evidence type="ECO:0000256" key="4">
    <source>
        <dbReference type="ARBA" id="ARBA00022448"/>
    </source>
</evidence>
<keyword evidence="4" id="KW-0813">Transport</keyword>
<evidence type="ECO:0000256" key="7">
    <source>
        <dbReference type="ARBA" id="ARBA00023136"/>
    </source>
</evidence>
<keyword evidence="6" id="KW-0333">Golgi apparatus</keyword>
<dbReference type="GO" id="GO:0007030">
    <property type="term" value="P:Golgi organization"/>
    <property type="evidence" value="ECO:0007669"/>
    <property type="project" value="TreeGrafter"/>
</dbReference>
<dbReference type="GO" id="GO:0000139">
    <property type="term" value="C:Golgi membrane"/>
    <property type="evidence" value="ECO:0007669"/>
    <property type="project" value="UniProtKB-SubCell"/>
</dbReference>
<comment type="caution">
    <text evidence="9">The sequence shown here is derived from an EMBL/GenBank/DDBJ whole genome shotgun (WGS) entry which is preliminary data.</text>
</comment>
<evidence type="ECO:0000313" key="10">
    <source>
        <dbReference type="Proteomes" id="UP000749559"/>
    </source>
</evidence>
<dbReference type="Pfam" id="PF20662">
    <property type="entry name" value="COG4_C"/>
    <property type="match status" value="1"/>
</dbReference>
<dbReference type="Gene3D" id="1.20.58.1970">
    <property type="match status" value="1"/>
</dbReference>
<dbReference type="FunFam" id="1.10.287.1060:FF:000014">
    <property type="entry name" value="conserved oligomeric Golgi complex subunit 4"/>
    <property type="match status" value="1"/>
</dbReference>
<evidence type="ECO:0000256" key="6">
    <source>
        <dbReference type="ARBA" id="ARBA00023034"/>
    </source>
</evidence>
<dbReference type="InterPro" id="IPR013167">
    <property type="entry name" value="COG4_M"/>
</dbReference>
<organism evidence="9 10">
    <name type="scientific">Owenia fusiformis</name>
    <name type="common">Polychaete worm</name>
    <dbReference type="NCBI Taxonomy" id="6347"/>
    <lineage>
        <taxon>Eukaryota</taxon>
        <taxon>Metazoa</taxon>
        <taxon>Spiralia</taxon>
        <taxon>Lophotrochozoa</taxon>
        <taxon>Annelida</taxon>
        <taxon>Polychaeta</taxon>
        <taxon>Sedentaria</taxon>
        <taxon>Canalipalpata</taxon>
        <taxon>Sabellida</taxon>
        <taxon>Oweniida</taxon>
        <taxon>Oweniidae</taxon>
        <taxon>Owenia</taxon>
    </lineage>
</organism>
<evidence type="ECO:0000256" key="8">
    <source>
        <dbReference type="ARBA" id="ARBA00031340"/>
    </source>
</evidence>
<dbReference type="OrthoDB" id="47059at2759"/>
<reference evidence="9" key="1">
    <citation type="submission" date="2022-03" db="EMBL/GenBank/DDBJ databases">
        <authorList>
            <person name="Martin C."/>
        </authorList>
    </citation>
    <scope>NUCLEOTIDE SEQUENCE</scope>
</reference>
<dbReference type="FunFam" id="1.20.58.1970:FF:000001">
    <property type="entry name" value="Conserved oligomeric Golgi complex subunit 4"/>
    <property type="match status" value="1"/>
</dbReference>
<dbReference type="GO" id="GO:0017119">
    <property type="term" value="C:Golgi transport complex"/>
    <property type="evidence" value="ECO:0007669"/>
    <property type="project" value="TreeGrafter"/>
</dbReference>
<dbReference type="GO" id="GO:0006890">
    <property type="term" value="P:retrograde vesicle-mediated transport, Golgi to endoplasmic reticulum"/>
    <property type="evidence" value="ECO:0007669"/>
    <property type="project" value="TreeGrafter"/>
</dbReference>
<protein>
    <recommendedName>
        <fullName evidence="3">Conserved oligomeric Golgi complex subunit 4</fullName>
    </recommendedName>
    <alternativeName>
        <fullName evidence="8">Component of oligomeric Golgi complex 4</fullName>
    </alternativeName>
</protein>
<dbReference type="InterPro" id="IPR048682">
    <property type="entry name" value="COG4"/>
</dbReference>
<dbReference type="InterPro" id="IPR048680">
    <property type="entry name" value="COG4_N"/>
</dbReference>
<accession>A0A8J1TUL1</accession>
<dbReference type="GO" id="GO:0015031">
    <property type="term" value="P:protein transport"/>
    <property type="evidence" value="ECO:0007669"/>
    <property type="project" value="UniProtKB-KW"/>
</dbReference>
<evidence type="ECO:0000313" key="9">
    <source>
        <dbReference type="EMBL" id="CAH1779240.1"/>
    </source>
</evidence>
<dbReference type="Pfam" id="PF08318">
    <property type="entry name" value="COG4_m"/>
    <property type="match status" value="1"/>
</dbReference>
<dbReference type="Proteomes" id="UP000749559">
    <property type="component" value="Unassembled WGS sequence"/>
</dbReference>
<evidence type="ECO:0000256" key="1">
    <source>
        <dbReference type="ARBA" id="ARBA00004395"/>
    </source>
</evidence>
<keyword evidence="5" id="KW-0653">Protein transport</keyword>
<dbReference type="InterPro" id="IPR048684">
    <property type="entry name" value="COG4_C"/>
</dbReference>
<comment type="subcellular location">
    <subcellularLocation>
        <location evidence="1">Golgi apparatus membrane</location>
        <topology evidence="1">Peripheral membrane protein</topology>
    </subcellularLocation>
</comment>
<dbReference type="Gene3D" id="1.10.287.1060">
    <property type="entry name" value="ESAT-6-like"/>
    <property type="match status" value="1"/>
</dbReference>
<dbReference type="Pfam" id="PF20663">
    <property type="entry name" value="COG4_N"/>
    <property type="match status" value="1"/>
</dbReference>
<evidence type="ECO:0000256" key="3">
    <source>
        <dbReference type="ARBA" id="ARBA00020975"/>
    </source>
</evidence>
<dbReference type="EMBL" id="CAIIXF020000003">
    <property type="protein sequence ID" value="CAH1779240.1"/>
    <property type="molecule type" value="Genomic_DNA"/>
</dbReference>
<name>A0A8J1TUL1_OWEFU</name>
<evidence type="ECO:0000256" key="2">
    <source>
        <dbReference type="ARBA" id="ARBA00009215"/>
    </source>
</evidence>
<dbReference type="AlphaFoldDB" id="A0A8J1TUL1"/>
<keyword evidence="7" id="KW-0472">Membrane</keyword>
<dbReference type="PANTHER" id="PTHR24016:SF0">
    <property type="entry name" value="CONSERVED OLIGOMERIC GOLGI COMPLEX SUBUNIT 4"/>
    <property type="match status" value="1"/>
</dbReference>
<keyword evidence="10" id="KW-1185">Reference proteome</keyword>
<dbReference type="PANTHER" id="PTHR24016">
    <property type="entry name" value="CONSERVED OLIGOMERIC GOLGI COMPLEX SUBUNIT 4"/>
    <property type="match status" value="1"/>
</dbReference>
<gene>
    <name evidence="9" type="ORF">OFUS_LOCUS6068</name>
</gene>
<evidence type="ECO:0000256" key="5">
    <source>
        <dbReference type="ARBA" id="ARBA00022927"/>
    </source>
</evidence>